<gene>
    <name evidence="1" type="ORF">S03H2_21262</name>
</gene>
<organism evidence="1">
    <name type="scientific">marine sediment metagenome</name>
    <dbReference type="NCBI Taxonomy" id="412755"/>
    <lineage>
        <taxon>unclassified sequences</taxon>
        <taxon>metagenomes</taxon>
        <taxon>ecological metagenomes</taxon>
    </lineage>
</organism>
<name>X1HE29_9ZZZZ</name>
<dbReference type="AlphaFoldDB" id="X1HE29"/>
<dbReference type="EMBL" id="BARU01011297">
    <property type="protein sequence ID" value="GAH43538.1"/>
    <property type="molecule type" value="Genomic_DNA"/>
</dbReference>
<evidence type="ECO:0000313" key="1">
    <source>
        <dbReference type="EMBL" id="GAH43538.1"/>
    </source>
</evidence>
<reference evidence="1" key="1">
    <citation type="journal article" date="2014" name="Front. Microbiol.">
        <title>High frequency of phylogenetically diverse reductive dehalogenase-homologous genes in deep subseafloor sedimentary metagenomes.</title>
        <authorList>
            <person name="Kawai M."/>
            <person name="Futagami T."/>
            <person name="Toyoda A."/>
            <person name="Takaki Y."/>
            <person name="Nishi S."/>
            <person name="Hori S."/>
            <person name="Arai W."/>
            <person name="Tsubouchi T."/>
            <person name="Morono Y."/>
            <person name="Uchiyama I."/>
            <person name="Ito T."/>
            <person name="Fujiyama A."/>
            <person name="Inagaki F."/>
            <person name="Takami H."/>
        </authorList>
    </citation>
    <scope>NUCLEOTIDE SEQUENCE</scope>
    <source>
        <strain evidence="1">Expedition CK06-06</strain>
    </source>
</reference>
<accession>X1HE29</accession>
<comment type="caution">
    <text evidence="1">The sequence shown here is derived from an EMBL/GenBank/DDBJ whole genome shotgun (WGS) entry which is preliminary data.</text>
</comment>
<proteinExistence type="predicted"/>
<protein>
    <submittedName>
        <fullName evidence="1">Uncharacterized protein</fullName>
    </submittedName>
</protein>
<sequence length="58" mass="6585">MFIMNVDKMLSSSIFSVITLGLDIGFSKPLFGIGALGFVGLPLNKQFWFFSLRKFFIF</sequence>